<keyword evidence="1" id="KW-0677">Repeat</keyword>
<dbReference type="OrthoDB" id="448455at2759"/>
<dbReference type="PROSITE" id="PS50297">
    <property type="entry name" value="ANK_REP_REGION"/>
    <property type="match status" value="5"/>
</dbReference>
<dbReference type="Gene3D" id="1.25.40.20">
    <property type="entry name" value="Ankyrin repeat-containing domain"/>
    <property type="match status" value="3"/>
</dbReference>
<dbReference type="Proteomes" id="UP000215335">
    <property type="component" value="Unassembled WGS sequence"/>
</dbReference>
<feature type="repeat" description="ANK" evidence="3">
    <location>
        <begin position="299"/>
        <end position="331"/>
    </location>
</feature>
<sequence>MALNLDRLNPLHKALLFDDHSSLQRLLKGVNVVEYREEDDSTLLHLAACAFNACFMKYLIEAGCDVNARNDNQDVPLHAIMRFSKGFTETRAPIVKLLTQAGAEMDLKNSLGQDALNLCIGGSDDCDDFYDDLVTAKILLDAGANVNIKDNSNFNDTPLHKAAYRLESKTVDLLLNYEADVNLQNYYGDTALHKVAHTDEMLYGEEDEEHSKQLCILQSLLKKGADVNIENQKGQTPFHYLLETGNQEAIELFITHGANLTIEDYKDRGPLFFAAVNSDASVMKLLIDKGCNIEERDIFDRTPLHRAVKYEYVQNVSFLCNQGADINSADEDGMTPLYSLIEYNKRRQLWWSTSIAELLVDSLIDLGADVNALVFKHKTLLELVQHPATDESRYFVIKLFAKLKFLGIEINDSQIEDIENDEDRFIEYYEKCSSELSTIQNFTFYGTTPILPIFKNNLTILKIYIKNPNLTSAFNSINFSELFPIYGNGMKNIFTIERTRYELWIDAFNTLSKSLPSRISTVVIVQEIMNYLDDKALMRLIKPFDKYYIDSHTKHVNLSSRFEIPVTI</sequence>
<accession>A0A232EUH0</accession>
<gene>
    <name evidence="4" type="ORF">TSAR_012412</name>
</gene>
<dbReference type="AlphaFoldDB" id="A0A232EUH0"/>
<protein>
    <submittedName>
        <fullName evidence="4">Uncharacterized protein</fullName>
    </submittedName>
</protein>
<evidence type="ECO:0000256" key="1">
    <source>
        <dbReference type="ARBA" id="ARBA00022737"/>
    </source>
</evidence>
<reference evidence="4 5" key="1">
    <citation type="journal article" date="2017" name="Curr. Biol.">
        <title>The Evolution of Venom by Co-option of Single-Copy Genes.</title>
        <authorList>
            <person name="Martinson E.O."/>
            <person name="Mrinalini"/>
            <person name="Kelkar Y.D."/>
            <person name="Chang C.H."/>
            <person name="Werren J.H."/>
        </authorList>
    </citation>
    <scope>NUCLEOTIDE SEQUENCE [LARGE SCALE GENOMIC DNA]</scope>
    <source>
        <strain evidence="4 5">Alberta</strain>
        <tissue evidence="4">Whole body</tissue>
    </source>
</reference>
<dbReference type="InterPro" id="IPR036770">
    <property type="entry name" value="Ankyrin_rpt-contain_sf"/>
</dbReference>
<dbReference type="InterPro" id="IPR002110">
    <property type="entry name" value="Ankyrin_rpt"/>
</dbReference>
<dbReference type="Pfam" id="PF00023">
    <property type="entry name" value="Ank"/>
    <property type="match status" value="2"/>
</dbReference>
<dbReference type="Pfam" id="PF12796">
    <property type="entry name" value="Ank_2"/>
    <property type="match status" value="2"/>
</dbReference>
<feature type="repeat" description="ANK" evidence="3">
    <location>
        <begin position="266"/>
        <end position="298"/>
    </location>
</feature>
<evidence type="ECO:0000313" key="4">
    <source>
        <dbReference type="EMBL" id="OXU22009.1"/>
    </source>
</evidence>
<evidence type="ECO:0000256" key="2">
    <source>
        <dbReference type="ARBA" id="ARBA00023043"/>
    </source>
</evidence>
<keyword evidence="2 3" id="KW-0040">ANK repeat</keyword>
<feature type="repeat" description="ANK" evidence="3">
    <location>
        <begin position="233"/>
        <end position="265"/>
    </location>
</feature>
<keyword evidence="5" id="KW-1185">Reference proteome</keyword>
<evidence type="ECO:0000256" key="3">
    <source>
        <dbReference type="PROSITE-ProRule" id="PRU00023"/>
    </source>
</evidence>
<evidence type="ECO:0000313" key="5">
    <source>
        <dbReference type="Proteomes" id="UP000215335"/>
    </source>
</evidence>
<dbReference type="SMART" id="SM00248">
    <property type="entry name" value="ANK"/>
    <property type="match status" value="10"/>
</dbReference>
<organism evidence="4 5">
    <name type="scientific">Trichomalopsis sarcophagae</name>
    <dbReference type="NCBI Taxonomy" id="543379"/>
    <lineage>
        <taxon>Eukaryota</taxon>
        <taxon>Metazoa</taxon>
        <taxon>Ecdysozoa</taxon>
        <taxon>Arthropoda</taxon>
        <taxon>Hexapoda</taxon>
        <taxon>Insecta</taxon>
        <taxon>Pterygota</taxon>
        <taxon>Neoptera</taxon>
        <taxon>Endopterygota</taxon>
        <taxon>Hymenoptera</taxon>
        <taxon>Apocrita</taxon>
        <taxon>Proctotrupomorpha</taxon>
        <taxon>Chalcidoidea</taxon>
        <taxon>Pteromalidae</taxon>
        <taxon>Pteromalinae</taxon>
        <taxon>Trichomalopsis</taxon>
    </lineage>
</organism>
<dbReference type="PANTHER" id="PTHR24171">
    <property type="entry name" value="ANKYRIN REPEAT DOMAIN-CONTAINING PROTEIN 39-RELATED"/>
    <property type="match status" value="1"/>
</dbReference>
<feature type="repeat" description="ANK" evidence="3">
    <location>
        <begin position="154"/>
        <end position="186"/>
    </location>
</feature>
<name>A0A232EUH0_9HYME</name>
<dbReference type="STRING" id="543379.A0A232EUH0"/>
<dbReference type="EMBL" id="NNAY01002126">
    <property type="protein sequence ID" value="OXU22009.1"/>
    <property type="molecule type" value="Genomic_DNA"/>
</dbReference>
<dbReference type="SUPFAM" id="SSF48403">
    <property type="entry name" value="Ankyrin repeat"/>
    <property type="match status" value="1"/>
</dbReference>
<dbReference type="PROSITE" id="PS50088">
    <property type="entry name" value="ANK_REPEAT"/>
    <property type="match status" value="6"/>
</dbReference>
<feature type="repeat" description="ANK" evidence="3">
    <location>
        <begin position="187"/>
        <end position="232"/>
    </location>
</feature>
<feature type="repeat" description="ANK" evidence="3">
    <location>
        <begin position="39"/>
        <end position="71"/>
    </location>
</feature>
<proteinExistence type="predicted"/>
<comment type="caution">
    <text evidence="4">The sequence shown here is derived from an EMBL/GenBank/DDBJ whole genome shotgun (WGS) entry which is preliminary data.</text>
</comment>